<comment type="caution">
    <text evidence="1">The sequence shown here is derived from an EMBL/GenBank/DDBJ whole genome shotgun (WGS) entry which is preliminary data.</text>
</comment>
<gene>
    <name evidence="1" type="ORF">GT019_25875</name>
</gene>
<dbReference type="Proteomes" id="UP000665561">
    <property type="component" value="Unassembled WGS sequence"/>
</dbReference>
<reference evidence="1 2" key="1">
    <citation type="submission" date="2020-01" db="EMBL/GenBank/DDBJ databases">
        <title>Paenibacillus soybeanensis sp. nov. isolated from the nodules of soybean (Glycine max(L.) Merr).</title>
        <authorList>
            <person name="Wang H."/>
        </authorList>
    </citation>
    <scope>NUCLEOTIDE SEQUENCE [LARGE SCALE GENOMIC DNA]</scope>
    <source>
        <strain evidence="1 2">T1</strain>
    </source>
</reference>
<name>A0ABW9XYH9_9BACL</name>
<keyword evidence="2" id="KW-1185">Reference proteome</keyword>
<organism evidence="1 2">
    <name type="scientific">Paenibacillus glycinis</name>
    <dbReference type="NCBI Taxonomy" id="2697035"/>
    <lineage>
        <taxon>Bacteria</taxon>
        <taxon>Bacillati</taxon>
        <taxon>Bacillota</taxon>
        <taxon>Bacilli</taxon>
        <taxon>Bacillales</taxon>
        <taxon>Paenibacillaceae</taxon>
        <taxon>Paenibacillus</taxon>
    </lineage>
</organism>
<accession>A0ABW9XYH9</accession>
<evidence type="ECO:0000313" key="2">
    <source>
        <dbReference type="Proteomes" id="UP000665561"/>
    </source>
</evidence>
<dbReference type="RefSeq" id="WP_161746336.1">
    <property type="nucleotide sequence ID" value="NZ_JAAAMV010000026.1"/>
</dbReference>
<sequence length="123" mass="13476">MAGAGIAAKVQEFASCSSLEEKFPANMQEIHCKLTARAGRWTEMLQICNILPIGRSISEKCCGFAVFPRITVALPRMLLVSSNLHLGCSNGKLPVGRIPALHLNDNRQRLPRAIGMMRWTVSA</sequence>
<evidence type="ECO:0000313" key="1">
    <source>
        <dbReference type="EMBL" id="NBD27314.1"/>
    </source>
</evidence>
<proteinExistence type="predicted"/>
<dbReference type="EMBL" id="JAAAMV010000026">
    <property type="protein sequence ID" value="NBD27314.1"/>
    <property type="molecule type" value="Genomic_DNA"/>
</dbReference>
<protein>
    <submittedName>
        <fullName evidence="1">Uncharacterized protein</fullName>
    </submittedName>
</protein>